<keyword evidence="3" id="KW-1185">Reference proteome</keyword>
<dbReference type="OrthoDB" id="2437573at2759"/>
<dbReference type="EMBL" id="CAJVPZ010038968">
    <property type="protein sequence ID" value="CAG8756561.1"/>
    <property type="molecule type" value="Genomic_DNA"/>
</dbReference>
<accession>A0A9N9IYY0</accession>
<dbReference type="InterPro" id="IPR046700">
    <property type="entry name" value="DUF6570"/>
</dbReference>
<dbReference type="Proteomes" id="UP000789396">
    <property type="component" value="Unassembled WGS sequence"/>
</dbReference>
<gene>
    <name evidence="2" type="ORF">RFULGI_LOCUS13993</name>
</gene>
<evidence type="ECO:0000313" key="2">
    <source>
        <dbReference type="EMBL" id="CAG8756561.1"/>
    </source>
</evidence>
<name>A0A9N9IYY0_9GLOM</name>
<organism evidence="2 3">
    <name type="scientific">Racocetra fulgida</name>
    <dbReference type="NCBI Taxonomy" id="60492"/>
    <lineage>
        <taxon>Eukaryota</taxon>
        <taxon>Fungi</taxon>
        <taxon>Fungi incertae sedis</taxon>
        <taxon>Mucoromycota</taxon>
        <taxon>Glomeromycotina</taxon>
        <taxon>Glomeromycetes</taxon>
        <taxon>Diversisporales</taxon>
        <taxon>Gigasporaceae</taxon>
        <taxon>Racocetra</taxon>
    </lineage>
</organism>
<evidence type="ECO:0000313" key="3">
    <source>
        <dbReference type="Proteomes" id="UP000789396"/>
    </source>
</evidence>
<comment type="caution">
    <text evidence="2">The sequence shown here is derived from an EMBL/GenBank/DDBJ whole genome shotgun (WGS) entry which is preliminary data.</text>
</comment>
<protein>
    <submittedName>
        <fullName evidence="2">5363_t:CDS:1</fullName>
    </submittedName>
</protein>
<dbReference type="Pfam" id="PF20209">
    <property type="entry name" value="DUF6570"/>
    <property type="match status" value="1"/>
</dbReference>
<sequence>NIESIHPISKNISTSSQIENINNTSKNEEIIIATSQNDNIAEISVELQSATVLNEVEQEFLRKFRTKMTNDLTAFRDFIVHHNIVANALYWLKANNHYYADIIINNEVLESLPEDDDDSNIEIEDEITCSFVSFLLLTDCENVAINNAFDI</sequence>
<proteinExistence type="predicted"/>
<feature type="non-terminal residue" evidence="2">
    <location>
        <position position="1"/>
    </location>
</feature>
<evidence type="ECO:0000259" key="1">
    <source>
        <dbReference type="Pfam" id="PF20209"/>
    </source>
</evidence>
<feature type="domain" description="DUF6570" evidence="1">
    <location>
        <begin position="68"/>
        <end position="109"/>
    </location>
</feature>
<reference evidence="2" key="1">
    <citation type="submission" date="2021-06" db="EMBL/GenBank/DDBJ databases">
        <authorList>
            <person name="Kallberg Y."/>
            <person name="Tangrot J."/>
            <person name="Rosling A."/>
        </authorList>
    </citation>
    <scope>NUCLEOTIDE SEQUENCE</scope>
    <source>
        <strain evidence="2">IN212</strain>
    </source>
</reference>
<dbReference type="AlphaFoldDB" id="A0A9N9IYY0"/>